<keyword evidence="3" id="KW-1185">Reference proteome</keyword>
<evidence type="ECO:0000313" key="2">
    <source>
        <dbReference type="EMBL" id="TNN61879.1"/>
    </source>
</evidence>
<dbReference type="Proteomes" id="UP000314294">
    <property type="component" value="Unassembled WGS sequence"/>
</dbReference>
<proteinExistence type="predicted"/>
<feature type="region of interest" description="Disordered" evidence="1">
    <location>
        <begin position="89"/>
        <end position="134"/>
    </location>
</feature>
<sequence length="134" mass="14236">MDQETPLYTVEPRRNNSGRLKATAVWNAEADLDRPAHTELRGSGEKLHTDGRHGTQLHADVAWKHRAGSSVQTKPSLPATIVIGIPVRKGTLSKTPPSAPLYQSHHIGSCASSAQTPAGPHAANSPPRTDPDSG</sequence>
<dbReference type="EMBL" id="SRLO01000306">
    <property type="protein sequence ID" value="TNN61879.1"/>
    <property type="molecule type" value="Genomic_DNA"/>
</dbReference>
<gene>
    <name evidence="2" type="ORF">EYF80_027895</name>
</gene>
<evidence type="ECO:0000313" key="3">
    <source>
        <dbReference type="Proteomes" id="UP000314294"/>
    </source>
</evidence>
<dbReference type="AlphaFoldDB" id="A0A4Z2H7T6"/>
<accession>A0A4Z2H7T6</accession>
<organism evidence="2 3">
    <name type="scientific">Liparis tanakae</name>
    <name type="common">Tanaka's snailfish</name>
    <dbReference type="NCBI Taxonomy" id="230148"/>
    <lineage>
        <taxon>Eukaryota</taxon>
        <taxon>Metazoa</taxon>
        <taxon>Chordata</taxon>
        <taxon>Craniata</taxon>
        <taxon>Vertebrata</taxon>
        <taxon>Euteleostomi</taxon>
        <taxon>Actinopterygii</taxon>
        <taxon>Neopterygii</taxon>
        <taxon>Teleostei</taxon>
        <taxon>Neoteleostei</taxon>
        <taxon>Acanthomorphata</taxon>
        <taxon>Eupercaria</taxon>
        <taxon>Perciformes</taxon>
        <taxon>Cottioidei</taxon>
        <taxon>Cottales</taxon>
        <taxon>Liparidae</taxon>
        <taxon>Liparis</taxon>
    </lineage>
</organism>
<protein>
    <submittedName>
        <fullName evidence="2">Uncharacterized protein</fullName>
    </submittedName>
</protein>
<reference evidence="2 3" key="1">
    <citation type="submission" date="2019-03" db="EMBL/GenBank/DDBJ databases">
        <title>First draft genome of Liparis tanakae, snailfish: a comprehensive survey of snailfish specific genes.</title>
        <authorList>
            <person name="Kim W."/>
            <person name="Song I."/>
            <person name="Jeong J.-H."/>
            <person name="Kim D."/>
            <person name="Kim S."/>
            <person name="Ryu S."/>
            <person name="Song J.Y."/>
            <person name="Lee S.K."/>
        </authorList>
    </citation>
    <scope>NUCLEOTIDE SEQUENCE [LARGE SCALE GENOMIC DNA]</scope>
    <source>
        <tissue evidence="2">Muscle</tissue>
    </source>
</reference>
<name>A0A4Z2H7T6_9TELE</name>
<comment type="caution">
    <text evidence="2">The sequence shown here is derived from an EMBL/GenBank/DDBJ whole genome shotgun (WGS) entry which is preliminary data.</text>
</comment>
<evidence type="ECO:0000256" key="1">
    <source>
        <dbReference type="SAM" id="MobiDB-lite"/>
    </source>
</evidence>